<sequence>MVPKKTGVTVTVNDKGEEIQTRLPTKWRVCIDYQKLNVATKKDHFPMPFIDQILDRLVGQTYFCFLDGYSRYNQIAIHPDDQEKTTFTCPFGMFTFRRMPFGLCNAPTTFQRCMTVIFSDFLGYNLEVFMNDFSVFGDDFDSCLTHLTKILEVCVKKRLVLS</sequence>
<dbReference type="InterPro" id="IPR043502">
    <property type="entry name" value="DNA/RNA_pol_sf"/>
</dbReference>
<dbReference type="PANTHER" id="PTHR24559:SF444">
    <property type="entry name" value="REVERSE TRANSCRIPTASE DOMAIN-CONTAINING PROTEIN"/>
    <property type="match status" value="1"/>
</dbReference>
<evidence type="ECO:0000259" key="1">
    <source>
        <dbReference type="Pfam" id="PF00078"/>
    </source>
</evidence>
<dbReference type="CDD" id="cd01647">
    <property type="entry name" value="RT_LTR"/>
    <property type="match status" value="1"/>
</dbReference>
<name>A0A7I8KH36_SPIIN</name>
<dbReference type="PANTHER" id="PTHR24559">
    <property type="entry name" value="TRANSPOSON TY3-I GAG-POL POLYPROTEIN"/>
    <property type="match status" value="1"/>
</dbReference>
<organism evidence="2 3">
    <name type="scientific">Spirodela intermedia</name>
    <name type="common">Intermediate duckweed</name>
    <dbReference type="NCBI Taxonomy" id="51605"/>
    <lineage>
        <taxon>Eukaryota</taxon>
        <taxon>Viridiplantae</taxon>
        <taxon>Streptophyta</taxon>
        <taxon>Embryophyta</taxon>
        <taxon>Tracheophyta</taxon>
        <taxon>Spermatophyta</taxon>
        <taxon>Magnoliopsida</taxon>
        <taxon>Liliopsida</taxon>
        <taxon>Araceae</taxon>
        <taxon>Lemnoideae</taxon>
        <taxon>Spirodela</taxon>
    </lineage>
</organism>
<feature type="domain" description="Reverse transcriptase" evidence="1">
    <location>
        <begin position="16"/>
        <end position="161"/>
    </location>
</feature>
<protein>
    <recommendedName>
        <fullName evidence="1">Reverse transcriptase domain-containing protein</fullName>
    </recommendedName>
</protein>
<dbReference type="AlphaFoldDB" id="A0A7I8KH36"/>
<dbReference type="InterPro" id="IPR000477">
    <property type="entry name" value="RT_dom"/>
</dbReference>
<dbReference type="Proteomes" id="UP000663760">
    <property type="component" value="Chromosome 5"/>
</dbReference>
<dbReference type="Gene3D" id="3.30.70.270">
    <property type="match status" value="1"/>
</dbReference>
<dbReference type="EMBL" id="LR746268">
    <property type="protein sequence ID" value="CAA7397117.1"/>
    <property type="molecule type" value="Genomic_DNA"/>
</dbReference>
<dbReference type="SUPFAM" id="SSF56672">
    <property type="entry name" value="DNA/RNA polymerases"/>
    <property type="match status" value="1"/>
</dbReference>
<proteinExistence type="predicted"/>
<dbReference type="Pfam" id="PF00078">
    <property type="entry name" value="RVT_1"/>
    <property type="match status" value="1"/>
</dbReference>
<evidence type="ECO:0000313" key="2">
    <source>
        <dbReference type="EMBL" id="CAA7397117.1"/>
    </source>
</evidence>
<accession>A0A7I8KH36</accession>
<gene>
    <name evidence="2" type="ORF">SI8410_05007780</name>
</gene>
<evidence type="ECO:0000313" key="3">
    <source>
        <dbReference type="Proteomes" id="UP000663760"/>
    </source>
</evidence>
<dbReference type="InterPro" id="IPR053134">
    <property type="entry name" value="RNA-dir_DNA_polymerase"/>
</dbReference>
<dbReference type="OrthoDB" id="783074at2759"/>
<dbReference type="InterPro" id="IPR043128">
    <property type="entry name" value="Rev_trsase/Diguanyl_cyclase"/>
</dbReference>
<keyword evidence="3" id="KW-1185">Reference proteome</keyword>
<reference evidence="2" key="1">
    <citation type="submission" date="2020-02" db="EMBL/GenBank/DDBJ databases">
        <authorList>
            <person name="Scholz U."/>
            <person name="Mascher M."/>
            <person name="Fiebig A."/>
        </authorList>
    </citation>
    <scope>NUCLEOTIDE SEQUENCE</scope>
</reference>